<organism evidence="2 3">
    <name type="scientific">Commensalibacter intestini A911</name>
    <dbReference type="NCBI Taxonomy" id="1088868"/>
    <lineage>
        <taxon>Bacteria</taxon>
        <taxon>Pseudomonadati</taxon>
        <taxon>Pseudomonadota</taxon>
        <taxon>Alphaproteobacteria</taxon>
        <taxon>Acetobacterales</taxon>
        <taxon>Acetobacteraceae</taxon>
    </lineage>
</organism>
<dbReference type="Proteomes" id="UP000005939">
    <property type="component" value="Unassembled WGS sequence"/>
</dbReference>
<dbReference type="eggNOG" id="COG2971">
    <property type="taxonomic scope" value="Bacteria"/>
</dbReference>
<accession>G6F0J9</accession>
<dbReference type="OrthoDB" id="63487at2"/>
<dbReference type="InterPro" id="IPR002731">
    <property type="entry name" value="ATPase_BadF"/>
</dbReference>
<name>G6F0J9_9PROT</name>
<evidence type="ECO:0000313" key="2">
    <source>
        <dbReference type="EMBL" id="EHD14071.1"/>
    </source>
</evidence>
<dbReference type="InterPro" id="IPR043129">
    <property type="entry name" value="ATPase_NBD"/>
</dbReference>
<dbReference type="PANTHER" id="PTHR43190:SF3">
    <property type="entry name" value="N-ACETYL-D-GLUCOSAMINE KINASE"/>
    <property type="match status" value="1"/>
</dbReference>
<gene>
    <name evidence="2" type="ORF">CIN_14300</name>
</gene>
<proteinExistence type="predicted"/>
<dbReference type="PATRIC" id="fig|1088868.3.peg.1436"/>
<evidence type="ECO:0000259" key="1">
    <source>
        <dbReference type="Pfam" id="PF01869"/>
    </source>
</evidence>
<protein>
    <recommendedName>
        <fullName evidence="1">ATPase BadF/BadG/BcrA/BcrD type domain-containing protein</fullName>
    </recommendedName>
</protein>
<dbReference type="PANTHER" id="PTHR43190">
    <property type="entry name" value="N-ACETYL-D-GLUCOSAMINE KINASE"/>
    <property type="match status" value="1"/>
</dbReference>
<dbReference type="SUPFAM" id="SSF53067">
    <property type="entry name" value="Actin-like ATPase domain"/>
    <property type="match status" value="2"/>
</dbReference>
<sequence>MKKLRDLLVCMDGGATKTIVQLRTIDGKILTEEKGAPANIANNTKASWNSVITILRSLEARLDLSPSNANLYGGGGFAGADVPTAVTNFIEHSYRFKKLIIQTDAYTSCLGAHHKQDGAIIAVGTGTVAYAISGKQSSKLSGWGFPQDDQGGGAWIGLQLICDMLQTIDGRKEKTKLTQELYNYLQEQGHNPMLWAVGAPPTQFGSLVPWIVKKANSGCQEANQLLDKAANIISHLARCLLKNEFANLPLCLLGGMSDILRPRMHDKIRNIIIPAKGNSLDGAFYLALEAYHTEKH</sequence>
<dbReference type="EMBL" id="AGFR01000007">
    <property type="protein sequence ID" value="EHD14071.1"/>
    <property type="molecule type" value="Genomic_DNA"/>
</dbReference>
<dbReference type="RefSeq" id="WP_008854420.1">
    <property type="nucleotide sequence ID" value="NZ_AGFR01000007.1"/>
</dbReference>
<dbReference type="AlphaFoldDB" id="G6F0J9"/>
<feature type="domain" description="ATPase BadF/BadG/BcrA/BcrD type" evidence="1">
    <location>
        <begin position="12"/>
        <end position="260"/>
    </location>
</feature>
<comment type="caution">
    <text evidence="2">The sequence shown here is derived from an EMBL/GenBank/DDBJ whole genome shotgun (WGS) entry which is preliminary data.</text>
</comment>
<dbReference type="Gene3D" id="3.30.420.40">
    <property type="match status" value="2"/>
</dbReference>
<dbReference type="CDD" id="cd24082">
    <property type="entry name" value="ASKHA_NBD_GspK-like"/>
    <property type="match status" value="1"/>
</dbReference>
<reference evidence="2 3" key="1">
    <citation type="submission" date="2011-10" db="EMBL/GenBank/DDBJ databases">
        <title>Genome Sequence of Commensalibacter intestini A911, isolated from Drosophila gut.</title>
        <authorList>
            <person name="Lee W.-J."/>
            <person name="Kim E.-K."/>
        </authorList>
    </citation>
    <scope>NUCLEOTIDE SEQUENCE [LARGE SCALE GENOMIC DNA]</scope>
    <source>
        <strain evidence="2 3">A911</strain>
    </source>
</reference>
<dbReference type="STRING" id="1088868.CIN_14300"/>
<evidence type="ECO:0000313" key="3">
    <source>
        <dbReference type="Proteomes" id="UP000005939"/>
    </source>
</evidence>
<dbReference type="InterPro" id="IPR052519">
    <property type="entry name" value="Euk-type_GlcNAc_Kinase"/>
</dbReference>
<dbReference type="Pfam" id="PF01869">
    <property type="entry name" value="BcrAD_BadFG"/>
    <property type="match status" value="1"/>
</dbReference>